<accession>A0A3B0C6G7</accession>
<evidence type="ECO:0000313" key="2">
    <source>
        <dbReference type="EMBL" id="RKN79609.1"/>
    </source>
</evidence>
<organism evidence="2 3">
    <name type="scientific">Ulvibacterium marinum</name>
    <dbReference type="NCBI Taxonomy" id="2419782"/>
    <lineage>
        <taxon>Bacteria</taxon>
        <taxon>Pseudomonadati</taxon>
        <taxon>Bacteroidota</taxon>
        <taxon>Flavobacteriia</taxon>
        <taxon>Flavobacteriales</taxon>
        <taxon>Flavobacteriaceae</taxon>
        <taxon>Ulvibacterium</taxon>
    </lineage>
</organism>
<dbReference type="Pfam" id="PF13585">
    <property type="entry name" value="CHU_C"/>
    <property type="match status" value="1"/>
</dbReference>
<keyword evidence="3" id="KW-1185">Reference proteome</keyword>
<protein>
    <submittedName>
        <fullName evidence="2">Gliding motility-associated C-terminal domain-containing protein</fullName>
    </submittedName>
</protein>
<name>A0A3B0C6G7_9FLAO</name>
<keyword evidence="1" id="KW-0732">Signal</keyword>
<feature type="chain" id="PRO_5017404145" evidence="1">
    <location>
        <begin position="29"/>
        <end position="955"/>
    </location>
</feature>
<dbReference type="Proteomes" id="UP000276603">
    <property type="component" value="Unassembled WGS sequence"/>
</dbReference>
<evidence type="ECO:0000313" key="3">
    <source>
        <dbReference type="Proteomes" id="UP000276603"/>
    </source>
</evidence>
<dbReference type="OrthoDB" id="1236981at2"/>
<gene>
    <name evidence="2" type="ORF">D7Z94_15040</name>
</gene>
<evidence type="ECO:0000256" key="1">
    <source>
        <dbReference type="SAM" id="SignalP"/>
    </source>
</evidence>
<proteinExistence type="predicted"/>
<dbReference type="EMBL" id="RBCJ01000003">
    <property type="protein sequence ID" value="RKN79609.1"/>
    <property type="molecule type" value="Genomic_DNA"/>
</dbReference>
<reference evidence="2 3" key="1">
    <citation type="submission" date="2018-10" db="EMBL/GenBank/DDBJ databases">
        <title>Ulvibacterium marinum gen. nov., sp. nov., a novel marine bacterium of the family Flavobacteriaceae, isolated from a culture of the green alga Ulva prolifera.</title>
        <authorList>
            <person name="Zhang Z."/>
        </authorList>
    </citation>
    <scope>NUCLEOTIDE SEQUENCE [LARGE SCALE GENOMIC DNA]</scope>
    <source>
        <strain evidence="2 3">CCMM003</strain>
    </source>
</reference>
<comment type="caution">
    <text evidence="2">The sequence shown here is derived from an EMBL/GenBank/DDBJ whole genome shotgun (WGS) entry which is preliminary data.</text>
</comment>
<dbReference type="NCBIfam" id="TIGR04131">
    <property type="entry name" value="Bac_Flav_CTERM"/>
    <property type="match status" value="1"/>
</dbReference>
<dbReference type="AlphaFoldDB" id="A0A3B0C6G7"/>
<feature type="signal peptide" evidence="1">
    <location>
        <begin position="1"/>
        <end position="28"/>
    </location>
</feature>
<dbReference type="InterPro" id="IPR026341">
    <property type="entry name" value="T9SS_type_B"/>
</dbReference>
<sequence length="955" mass="102636">MTNHNLPKTIFSWALGLFLLSFSQNIRAQCAGTDTTVTVCEKDADITTQNYTLFDKLNGTPTPGGTWSTNDPANFFALDRANGIVNLWEVKNSGVHQFTYTNDACGESAIVTINLGGYPGEDNIDGSADACGDDPAVNLHSYIGDETEGKFQDFNGIWAAVTPEAIPHLNENFFDADAAGPGIYEFTHTVPIVDTCPSRQVRLLLEVQRPANSGIGSNLVVCTTDDLSGLTNYDLDALLLGEDSNGTWSEVPLTNELDDLTDHIINVEAIRDANSSGTFTFRYTVFPSHAVCTVNTTAVDIVILPVLQGTMATVNYCEGPSEYTIEITDYDTTLIASGTYTATYSLVSASGTETDSASLTLNNDGTGVFQIDANPINLNEPTTLTITSLGTNVCSDIQVPPISFSVTNPTTNAMDGCEGEGSSVDLTNIFDSSQNNANGNYDITYSLTAPSGASTNFTLNDISFSSGNATFSIPAAQITETGEYEISLDVASGFPLDCQITDTFMVTPTPPSIDLGLLVDNSCDATRIDVTVDAPALSDGSYTITYDVTQVSTGQVAITNTINFAGGTASYELDVTSLEQGNYNASVRSTQDDTTPCRLVFDFELNENFAIEGIPAIPTAQAQQSLCLSAFTPDLPTLEDIEVSATGDILFYATETDMDILPLDTELTNGEDYFISNIDPMNNCEGSDRIQVTVTLIDPTVPTASDSNPLFCASDNPTVGNLDAVISSASSVVWFDAASGGNALENSVALVDGQSYYAATEGDDQCLSTGRLEIVPTVFGLEPASLEFTNLALCGLDNPTVADLRSIESNNQFEVLWYASPENENPLANGMLLIENMTYYAESFDPDTGCINPDRIAVTVELSNCDPEDYGFFIPDGFSPNNDGRNDTFFIPDIEVIFPDFTLEILNRYGSTLFKGDRNNPSWDGDKAPNGVYFYVIDYNKQGHDAKQGRLYLNR</sequence>
<dbReference type="RefSeq" id="WP_120712422.1">
    <property type="nucleotide sequence ID" value="NZ_RBCJ01000003.1"/>
</dbReference>